<accession>A0A9D2J7V3</accession>
<dbReference type="EMBL" id="DXBR01000036">
    <property type="protein sequence ID" value="HIZ38889.1"/>
    <property type="molecule type" value="Genomic_DNA"/>
</dbReference>
<keyword evidence="1" id="KW-0812">Transmembrane</keyword>
<evidence type="ECO:0000313" key="3">
    <source>
        <dbReference type="Proteomes" id="UP000824049"/>
    </source>
</evidence>
<protein>
    <submittedName>
        <fullName evidence="2">Uncharacterized protein</fullName>
    </submittedName>
</protein>
<evidence type="ECO:0000313" key="2">
    <source>
        <dbReference type="EMBL" id="HIZ38889.1"/>
    </source>
</evidence>
<dbReference type="Proteomes" id="UP000824049">
    <property type="component" value="Unassembled WGS sequence"/>
</dbReference>
<reference evidence="2" key="1">
    <citation type="journal article" date="2021" name="PeerJ">
        <title>Extensive microbial diversity within the chicken gut microbiome revealed by metagenomics and culture.</title>
        <authorList>
            <person name="Gilroy R."/>
            <person name="Ravi A."/>
            <person name="Getino M."/>
            <person name="Pursley I."/>
            <person name="Horton D.L."/>
            <person name="Alikhan N.F."/>
            <person name="Baker D."/>
            <person name="Gharbi K."/>
            <person name="Hall N."/>
            <person name="Watson M."/>
            <person name="Adriaenssens E.M."/>
            <person name="Foster-Nyarko E."/>
            <person name="Jarju S."/>
            <person name="Secka A."/>
            <person name="Antonio M."/>
            <person name="Oren A."/>
            <person name="Chaudhuri R.R."/>
            <person name="La Ragione R."/>
            <person name="Hildebrand F."/>
            <person name="Pallen M.J."/>
        </authorList>
    </citation>
    <scope>NUCLEOTIDE SEQUENCE</scope>
    <source>
        <strain evidence="2">CHK179-28034</strain>
    </source>
</reference>
<keyword evidence="1" id="KW-0472">Membrane</keyword>
<reference evidence="2" key="2">
    <citation type="submission" date="2021-04" db="EMBL/GenBank/DDBJ databases">
        <authorList>
            <person name="Gilroy R."/>
        </authorList>
    </citation>
    <scope>NUCLEOTIDE SEQUENCE</scope>
    <source>
        <strain evidence="2">CHK179-28034</strain>
    </source>
</reference>
<name>A0A9D2J7V3_9FIRM</name>
<dbReference type="AlphaFoldDB" id="A0A9D2J7V3"/>
<gene>
    <name evidence="2" type="ORF">H9968_03035</name>
</gene>
<feature type="transmembrane region" description="Helical" evidence="1">
    <location>
        <begin position="39"/>
        <end position="59"/>
    </location>
</feature>
<proteinExistence type="predicted"/>
<sequence length="60" mass="6824">MDIKKGHNADNEWKEIEEIMARRKENIEAARKSSRQAKILAVVALIVNLLRVILKSVGIL</sequence>
<evidence type="ECO:0000256" key="1">
    <source>
        <dbReference type="SAM" id="Phobius"/>
    </source>
</evidence>
<organism evidence="2 3">
    <name type="scientific">Candidatus Anaerobutyricum stercoris</name>
    <dbReference type="NCBI Taxonomy" id="2838457"/>
    <lineage>
        <taxon>Bacteria</taxon>
        <taxon>Bacillati</taxon>
        <taxon>Bacillota</taxon>
        <taxon>Clostridia</taxon>
        <taxon>Lachnospirales</taxon>
        <taxon>Lachnospiraceae</taxon>
        <taxon>Anaerobutyricum</taxon>
    </lineage>
</organism>
<keyword evidence="1" id="KW-1133">Transmembrane helix</keyword>
<comment type="caution">
    <text evidence="2">The sequence shown here is derived from an EMBL/GenBank/DDBJ whole genome shotgun (WGS) entry which is preliminary data.</text>
</comment>